<reference evidence="1 2" key="1">
    <citation type="journal article" date="2019" name="Philos. Trans. R. Soc. Lond., B, Biol. Sci.">
        <title>Ant behaviour and brain gene expression of defending hosts depend on the ecological success of the intruding social parasite.</title>
        <authorList>
            <person name="Kaur R."/>
            <person name="Stoldt M."/>
            <person name="Jongepier E."/>
            <person name="Feldmeyer B."/>
            <person name="Menzel F."/>
            <person name="Bornberg-Bauer E."/>
            <person name="Foitzik S."/>
        </authorList>
    </citation>
    <scope>NUCLEOTIDE SEQUENCE [LARGE SCALE GENOMIC DNA]</scope>
    <source>
        <tissue evidence="1">Whole body</tissue>
    </source>
</reference>
<evidence type="ECO:0000313" key="1">
    <source>
        <dbReference type="EMBL" id="TGZ49290.1"/>
    </source>
</evidence>
<accession>A0A4S2KIZ4</accession>
<organism evidence="1 2">
    <name type="scientific">Temnothorax longispinosus</name>
    <dbReference type="NCBI Taxonomy" id="300112"/>
    <lineage>
        <taxon>Eukaryota</taxon>
        <taxon>Metazoa</taxon>
        <taxon>Ecdysozoa</taxon>
        <taxon>Arthropoda</taxon>
        <taxon>Hexapoda</taxon>
        <taxon>Insecta</taxon>
        <taxon>Pterygota</taxon>
        <taxon>Neoptera</taxon>
        <taxon>Endopterygota</taxon>
        <taxon>Hymenoptera</taxon>
        <taxon>Apocrita</taxon>
        <taxon>Aculeata</taxon>
        <taxon>Formicoidea</taxon>
        <taxon>Formicidae</taxon>
        <taxon>Myrmicinae</taxon>
        <taxon>Temnothorax</taxon>
    </lineage>
</organism>
<proteinExistence type="predicted"/>
<comment type="caution">
    <text evidence="1">The sequence shown here is derived from an EMBL/GenBank/DDBJ whole genome shotgun (WGS) entry which is preliminary data.</text>
</comment>
<dbReference type="STRING" id="300112.A0A4S2KIZ4"/>
<dbReference type="Proteomes" id="UP000310200">
    <property type="component" value="Unassembled WGS sequence"/>
</dbReference>
<dbReference type="EMBL" id="QBLH01002167">
    <property type="protein sequence ID" value="TGZ49290.1"/>
    <property type="molecule type" value="Genomic_DNA"/>
</dbReference>
<keyword evidence="2" id="KW-1185">Reference proteome</keyword>
<gene>
    <name evidence="1" type="ORF">DBV15_03091</name>
</gene>
<protein>
    <submittedName>
        <fullName evidence="1">Uncharacterized protein</fullName>
    </submittedName>
</protein>
<sequence>MRFFLKMIIDRIIDKIGTVLLKLELQHRQLKRLTLSPNAIIEIIRTVKDALNDSLQFKMYDIKLFVEYSSFETRSDISLYTMCYNYFLLNTNFSSRHLLKKDIMFGHIVGCWPTLSPYLFLMILEITIKHIYILGDWHQDSRTRRLHYLLIYKIYYKCLWLHLGTVSENVIKRINQLTMYFEMLCDLLVSFNNEFVTSPELSTKEKNVRHGIIVKNLFRCIRKCMHSKIERYSENHNLAKLFPLTYGNCDEQMNYYHLIPANKIKSIVIRFDQQLETLLLKHIKNINFFEFMAGENINDNENPTISLQNAIVMECHYFIKFTKRNEFLANEVLFNCLEQLTSSRKSEKSILTVQELCNDIAKGRPHGLKELIKRYKEWDLSTLDFINEKIDMLKTDDLYVILRYLHHIFAYLHTEAEKHRVYISVLKILIRLEDPEINFIIVKYIKEYFDDKRLECLYDESCLDAFIRRISYDSSLYPKPPDNMSAQDRRDLIMFTLLNPKAVLSKLLIYQINIELSRRIFLPYFVQECYKVLIDRYIVLIHILKDIILQRRMIWDSQFAEYLNNIFLSKTISADDLMNEIYIPYLSNSYFEKTNVHIILSHILLILEKGHSMPRTNFVSLIIVLIKAASVLRRCNKSFTKAEILERMQCINNIMRHLRETNEREIHKKLLFTIGNHVEPLDMQKIWPMINALEIIQEYEKRCFVVYERLRTDPKCHPKLRAYVRSFSLNRDAYIRHMILHCFKEEYAKYVFDLIFVFWYHFGWANEMMAYENVIRITAEATQIVLMYVEKFPEDAFLSLLHGLVILCKAVRNTASDKLEEIRRILLRTLCSLNYIVYKTRDADIYCSLLQSIQRLNPSKEKNDYFDKIRKIMHNCLEDINICDRRYCKHYSSLIEEKVPAMYNSYLFICECLKLSNREMHCYSERLLRMKNLFRCIRKCMHSKIERYSENHNLAKLFPLTYGNCDEQMNYYHLIPANKIKSIVIRFDQQLETLLLKHIKNINFFEFMAGENINDNENPTISLQNAIVMECHYFIKFTKRNEFLANEVLFNCLEQLTSSRKSEKSILTVQELCNDIAKGRPHGLKELIKRYKEWDLSTLDFLNKRIDMLKTDDLYVIIKYLHHIFAYPHTEAEKHRVYISVLKILIRLEDPDINFIIVKYIKEYFYDKRLECLYDESCLDAFIRRISYDALLYPIPPDDMSGQDRRALIIFILLNPKDVLSKLIYQINIELSRSVFFPYFVQECYEVLIDRYNVLMHILKDIILQRRMIWHSRFTSFLNNILLFKVISADDLMNEIYIPYLNNSYFEKTNVYIILSHILFILKTGICTPKTNFVLLIIVLIKAASVLRRCNKSFTKEEIRERMQCINDIIWYLRGTNVWTGIHKNLLFAIGYHVEPLDMHKMRPMNVLEIIQEYEKRCFVVYQRLRTDPRCHLKLRAYVRTFNLDREAFLRHMMLHCTNEEYIIYVSGLIFTFWYHFGWANEITAYENVMRITAEASQIAVMYVERFHRNAFLSLLFGLVMVGLSVANRATCDKHEEIRRILLRNLCSMNYIVSTICCDNRYNLLLKCIRSVDLSMEIKKYFKKLCDLIIMYFDEIDFRPTPPVINLAWNHINIMFLFKMDALNFYDKIQKLLLKKEKEYGQLKFISSRATEETSCFIDNLLEDVADIAKKCNTYNVKIFVEDDSFKPCDVPQSIIISYNHFVLNTNFSSQYLLAEDMLLGHIVNFWPSLSPYLFIQVIWHLKCEDLLIESLMHLPLDVCVEILEITIRCINELEILRERRFVFLLISKLYYKCMWLHVGTLSKRDVEELACQLVTHFQALLDVASSKFIPPKSSNQEKYVQHGILLKYVIRCIKMCMRYKTKDFQENSQFVQPFKITYGNPDGCTDFLCQLPLDKVESIVETLNQELVTLLEDQIKQVDCFEFMEWAEVDDEENTMISLQRAVIIECRCFMEFMKRDEFLLTNEHLLHCLRQLIGSSQSEESALTLQELCDCITNGKLDEEIGMKKLIRRYKEWDLSILNFVSRKTKALNKKDIGILFEYLHYVFGTHTHTYEEKHKAYILVLKVLLQERLPTMYHLVLQYTLRHFHDNRLEYLFDSENFKRFIESNVNMHDQDKLRIILIFVMLNPKEVLTTLVRVTMGSTETKYRNVMFKRPQLAYLHAFLTLKLDNQNNLLTYLLNDAWQHDHSTWCYKQFEAFMNDMLENKAITADDLLNNVYIPCLTSAIFNYTNLLSVLIHMYSILRKKICTHNTNYVLLIVQLTKKMSMIRKCSPRYLRNTVNNLLDYGTMILNFLFITLNLPLDNQNEIIFVNNFVEPIDQVLLVPKLQTVLRGTVRDVIQNYERRCYGTYQFLRANPQFCEPNMRDYVHSFQFDQRPLLRHMMLHATEKEYMTFAIEMTIASCAYFGWANELMAYENVLHITTEAMQLALVFTDTFPRDTFVSLLRALVQYCDLFSRLKYRRRQREQICNVLSKTLFSLKSIVSKTQYGKIYDNLLECISNMSDESNFKVEKYFNNISELIEVYFAQSEEIEGGTLDKSENRNSSDSASTEAVDMLKAYQFVCRCIDNTLYKRKYFAATERRADTEPHS</sequence>
<evidence type="ECO:0000313" key="2">
    <source>
        <dbReference type="Proteomes" id="UP000310200"/>
    </source>
</evidence>
<name>A0A4S2KIZ4_9HYME</name>